<keyword evidence="3 6" id="KW-0731">Sigma factor</keyword>
<protein>
    <recommendedName>
        <fullName evidence="6">RNA polymerase sigma factor</fullName>
    </recommendedName>
</protein>
<dbReference type="Pfam" id="PF04542">
    <property type="entry name" value="Sigma70_r2"/>
    <property type="match status" value="1"/>
</dbReference>
<evidence type="ECO:0000256" key="6">
    <source>
        <dbReference type="RuleBase" id="RU000716"/>
    </source>
</evidence>
<dbReference type="InterPro" id="IPR014284">
    <property type="entry name" value="RNA_pol_sigma-70_dom"/>
</dbReference>
<dbReference type="SUPFAM" id="SSF88946">
    <property type="entry name" value="Sigma2 domain of RNA polymerase sigma factors"/>
    <property type="match status" value="1"/>
</dbReference>
<dbReference type="InterPro" id="IPR036388">
    <property type="entry name" value="WH-like_DNA-bd_sf"/>
</dbReference>
<feature type="domain" description="RNA polymerase sigma-70 region 2" evidence="7">
    <location>
        <begin position="44"/>
        <end position="108"/>
    </location>
</feature>
<evidence type="ECO:0000259" key="7">
    <source>
        <dbReference type="Pfam" id="PF04542"/>
    </source>
</evidence>
<proteinExistence type="inferred from homology"/>
<feature type="domain" description="RNA polymerase sigma factor 70 region 4 type 2" evidence="8">
    <location>
        <begin position="168"/>
        <end position="220"/>
    </location>
</feature>
<dbReference type="EMBL" id="JAMDLY010000011">
    <property type="protein sequence ID" value="MCY9530035.1"/>
    <property type="molecule type" value="Genomic_DNA"/>
</dbReference>
<evidence type="ECO:0000259" key="8">
    <source>
        <dbReference type="Pfam" id="PF08281"/>
    </source>
</evidence>
<dbReference type="InterPro" id="IPR000838">
    <property type="entry name" value="RNA_pol_sigma70_ECF_CS"/>
</dbReference>
<dbReference type="PANTHER" id="PTHR43133">
    <property type="entry name" value="RNA POLYMERASE ECF-TYPE SIGMA FACTO"/>
    <property type="match status" value="1"/>
</dbReference>
<evidence type="ECO:0000256" key="4">
    <source>
        <dbReference type="ARBA" id="ARBA00023125"/>
    </source>
</evidence>
<comment type="caution">
    <text evidence="9">The sequence shown here is derived from an EMBL/GenBank/DDBJ whole genome shotgun (WGS) entry which is preliminary data.</text>
</comment>
<dbReference type="Pfam" id="PF08281">
    <property type="entry name" value="Sigma70_r4_2"/>
    <property type="match status" value="1"/>
</dbReference>
<evidence type="ECO:0000313" key="10">
    <source>
        <dbReference type="Proteomes" id="UP001527090"/>
    </source>
</evidence>
<dbReference type="RefSeq" id="WP_268632127.1">
    <property type="nucleotide sequence ID" value="NZ_JAMDLY010000011.1"/>
</dbReference>
<gene>
    <name evidence="9" type="ORF">M5X04_11920</name>
</gene>
<evidence type="ECO:0000313" key="9">
    <source>
        <dbReference type="EMBL" id="MCY9530035.1"/>
    </source>
</evidence>
<dbReference type="InterPro" id="IPR013249">
    <property type="entry name" value="RNA_pol_sigma70_r4_t2"/>
</dbReference>
<dbReference type="InterPro" id="IPR007627">
    <property type="entry name" value="RNA_pol_sigma70_r2"/>
</dbReference>
<accession>A0ABT4E8U5</accession>
<keyword evidence="4 6" id="KW-0238">DNA-binding</keyword>
<dbReference type="InterPro" id="IPR039425">
    <property type="entry name" value="RNA_pol_sigma-70-like"/>
</dbReference>
<dbReference type="CDD" id="cd06171">
    <property type="entry name" value="Sigma70_r4"/>
    <property type="match status" value="1"/>
</dbReference>
<dbReference type="PROSITE" id="PS01063">
    <property type="entry name" value="SIGMA70_ECF"/>
    <property type="match status" value="1"/>
</dbReference>
<dbReference type="Gene3D" id="1.10.1740.10">
    <property type="match status" value="1"/>
</dbReference>
<keyword evidence="5 6" id="KW-0804">Transcription</keyword>
<name>A0ABT4E8U5_PAEAL</name>
<evidence type="ECO:0000256" key="2">
    <source>
        <dbReference type="ARBA" id="ARBA00023015"/>
    </source>
</evidence>
<dbReference type="SUPFAM" id="SSF88659">
    <property type="entry name" value="Sigma3 and sigma4 domains of RNA polymerase sigma factors"/>
    <property type="match status" value="1"/>
</dbReference>
<dbReference type="NCBIfam" id="TIGR02937">
    <property type="entry name" value="sigma70-ECF"/>
    <property type="match status" value="1"/>
</dbReference>
<evidence type="ECO:0000256" key="3">
    <source>
        <dbReference type="ARBA" id="ARBA00023082"/>
    </source>
</evidence>
<dbReference type="Proteomes" id="UP001527090">
    <property type="component" value="Unassembled WGS sequence"/>
</dbReference>
<reference evidence="9 10" key="1">
    <citation type="submission" date="2022-05" db="EMBL/GenBank/DDBJ databases">
        <title>Genome Sequencing of Bee-Associated Microbes.</title>
        <authorList>
            <person name="Dunlap C."/>
        </authorList>
    </citation>
    <scope>NUCLEOTIDE SEQUENCE [LARGE SCALE GENOMIC DNA]</scope>
    <source>
        <strain evidence="9 10">NRRL NRS-750</strain>
    </source>
</reference>
<dbReference type="InterPro" id="IPR013325">
    <property type="entry name" value="RNA_pol_sigma_r2"/>
</dbReference>
<organism evidence="9 10">
    <name type="scientific">Paenibacillus alvei</name>
    <name type="common">Bacillus alvei</name>
    <dbReference type="NCBI Taxonomy" id="44250"/>
    <lineage>
        <taxon>Bacteria</taxon>
        <taxon>Bacillati</taxon>
        <taxon>Bacillota</taxon>
        <taxon>Bacilli</taxon>
        <taxon>Bacillales</taxon>
        <taxon>Paenibacillaceae</taxon>
        <taxon>Paenibacillus</taxon>
    </lineage>
</organism>
<evidence type="ECO:0000256" key="1">
    <source>
        <dbReference type="ARBA" id="ARBA00010641"/>
    </source>
</evidence>
<dbReference type="PANTHER" id="PTHR43133:SF51">
    <property type="entry name" value="RNA POLYMERASE SIGMA FACTOR"/>
    <property type="match status" value="1"/>
</dbReference>
<dbReference type="InterPro" id="IPR013324">
    <property type="entry name" value="RNA_pol_sigma_r3/r4-like"/>
</dbReference>
<keyword evidence="10" id="KW-1185">Reference proteome</keyword>
<evidence type="ECO:0000256" key="5">
    <source>
        <dbReference type="ARBA" id="ARBA00023163"/>
    </source>
</evidence>
<dbReference type="Gene3D" id="1.10.10.10">
    <property type="entry name" value="Winged helix-like DNA-binding domain superfamily/Winged helix DNA-binding domain"/>
    <property type="match status" value="1"/>
</dbReference>
<comment type="similarity">
    <text evidence="1 6">Belongs to the sigma-70 factor family. ECF subfamily.</text>
</comment>
<sequence>MTFKAENSAREASKAGSIGMMSIDRDQSLVERAQQGDTEAFGELIEQHRDKARGLAERLTRDPHMADDVVQDALIRAFMHMGTLVDTSRFLPWLYRIVRNQANLRLRRGGPHRNERPFVSITSQGTNGSQVDWDDLDSILHHLARTATNAAMREQDPAEHLLRKEIYETIHTLLHCLSCKERDIFEAYFFRQLSPDEIAEMYRMTTGSIYTYIHRSRQKLRKEHIRVSLGLLPKKKGGDGLSKPNILELRSWQAEPLVMSTFVNSIGQMLASVGDRWDAAELMGLSTFAFRMKISDKTTFTDGIYVFDWRAMLQELMREIGYEVSILCGQLANSPTPLLGAVERFPVVLPIEEAVLPFIRRHIDAEKPVLYFDTLVTRPFVHEWSVIYGYDDLERVVHLTDPMRPEGKTLSYDDVINNPIRFLASFSSKLEQKAVETSRLTRETVAREQAQRTIQFAIDYAKYGCEYQPRTSYLSYTSGMAGYDRWIGHLRSPHIAPNRYGMGQLSAVCAEAKRYAGYYLRDVPLEGEAKRLAMLASEAYEQAANAMTELSLLVPFIRTSEILSPDIREVCALQLEKAKAFESAALDYLEKIIAEKAWEEGSIQ</sequence>
<keyword evidence="2 6" id="KW-0805">Transcription regulation</keyword>